<dbReference type="InterPro" id="IPR000531">
    <property type="entry name" value="Beta-barrel_TonB"/>
</dbReference>
<feature type="domain" description="TonB-dependent receptor-like beta-barrel" evidence="14">
    <location>
        <begin position="268"/>
        <end position="733"/>
    </location>
</feature>
<evidence type="ECO:0000256" key="12">
    <source>
        <dbReference type="RuleBase" id="RU003357"/>
    </source>
</evidence>
<evidence type="ECO:0000256" key="2">
    <source>
        <dbReference type="ARBA" id="ARBA00022448"/>
    </source>
</evidence>
<dbReference type="SUPFAM" id="SSF56935">
    <property type="entry name" value="Porins"/>
    <property type="match status" value="1"/>
</dbReference>
<comment type="subcellular location">
    <subcellularLocation>
        <location evidence="1 11">Cell outer membrane</location>
        <topology evidence="1 11">Multi-pass membrane protein</topology>
    </subcellularLocation>
</comment>
<keyword evidence="10 11" id="KW-0998">Cell outer membrane</keyword>
<sequence length="767" mass="82488">MKIAKGMSTVLISSTSVFAAGAAQAAEPVSERGAAFPASAETDEIIVTAQKRAERLSDVPMSITAASGEQLDKRGVSNVADLAKIAPGLTFQPSDYGSPVFTIRGIGFKDISVAVAPAVSVYVDQVPLPYSSMTPGAALDLERVEILKGPQGTLFGQNSTGGAINFIAAKPTSSFEVGIEGSYGRFNQLDGQAFVSGPISSGINARLAVRTEQRGAWQRSATRDDGLGSRNFLAGRFLIDAEPTDTLRLEFNINGWRDKSDSQAAQFVRFAPAVANGYQDLVPALTAYAPAPRNARMADWDPGTNLQRDDRFFQGSVRGDLDISDLVTLTSITAYSDLRQNAPIDPDGVNVNDFLLTIRAKIRSFSQELRLSGKTLDGGIRWMVGGNFQDDSSSDNQTGHYVGTSSGIGPLRFVEFINSNRQKVRTYAGFGSVDVALTDRLGVQASVRYTTSTNNFSGCLYDTGDGLLAAAFSLIAAAPISEGSCVTIDPTTFTAVPVVNKSLREDNLSWRLGVTYKPGSNQLFYANVTKGYKAGSFPTVPAFVPDQFNPVEQESVLAYEVGIKQSLLDRKVQLSGSAFYYDYRGKQLIGYIDGAFGQVPALISIPKSDVLGVEIDGVFKPVDGITITANGIYLRTRVRGDFLANDPFANSVNLGGEEFPNSPKWQYSIDGEYMFPLTADSEAYVGASYAHRSDSVASFGGSPDFRLPAYGLLDLRAGITKGRWRAQIWGHNVTNKFYLQSVTHVIDTVARLTGMPATYGVTIGYKF</sequence>
<feature type="signal peptide" evidence="13">
    <location>
        <begin position="1"/>
        <end position="19"/>
    </location>
</feature>
<dbReference type="InterPro" id="IPR036942">
    <property type="entry name" value="Beta-barrel_TonB_sf"/>
</dbReference>
<evidence type="ECO:0000256" key="7">
    <source>
        <dbReference type="ARBA" id="ARBA00023065"/>
    </source>
</evidence>
<dbReference type="Pfam" id="PF07715">
    <property type="entry name" value="Plug"/>
    <property type="match status" value="1"/>
</dbReference>
<feature type="chain" id="PRO_5045614989" evidence="13">
    <location>
        <begin position="20"/>
        <end position="767"/>
    </location>
</feature>
<evidence type="ECO:0000256" key="5">
    <source>
        <dbReference type="ARBA" id="ARBA00022692"/>
    </source>
</evidence>
<evidence type="ECO:0000256" key="13">
    <source>
        <dbReference type="SAM" id="SignalP"/>
    </source>
</evidence>
<keyword evidence="8 12" id="KW-0798">TonB box</keyword>
<dbReference type="PROSITE" id="PS52016">
    <property type="entry name" value="TONB_DEPENDENT_REC_3"/>
    <property type="match status" value="1"/>
</dbReference>
<evidence type="ECO:0000256" key="6">
    <source>
        <dbReference type="ARBA" id="ARBA00023004"/>
    </source>
</evidence>
<dbReference type="PANTHER" id="PTHR32552:SF81">
    <property type="entry name" value="TONB-DEPENDENT OUTER MEMBRANE RECEPTOR"/>
    <property type="match status" value="1"/>
</dbReference>
<keyword evidence="2 11" id="KW-0813">Transport</keyword>
<dbReference type="RefSeq" id="WP_381491879.1">
    <property type="nucleotide sequence ID" value="NZ_JBHTIK010000008.1"/>
</dbReference>
<gene>
    <name evidence="16" type="ORF">ACFQ00_13745</name>
</gene>
<evidence type="ECO:0000259" key="14">
    <source>
        <dbReference type="Pfam" id="PF00593"/>
    </source>
</evidence>
<reference evidence="17" key="1">
    <citation type="journal article" date="2019" name="Int. J. Syst. Evol. Microbiol.">
        <title>The Global Catalogue of Microorganisms (GCM) 10K type strain sequencing project: providing services to taxonomists for standard genome sequencing and annotation.</title>
        <authorList>
            <consortium name="The Broad Institute Genomics Platform"/>
            <consortium name="The Broad Institute Genome Sequencing Center for Infectious Disease"/>
            <person name="Wu L."/>
            <person name="Ma J."/>
        </authorList>
    </citation>
    <scope>NUCLEOTIDE SEQUENCE [LARGE SCALE GENOMIC DNA]</scope>
    <source>
        <strain evidence="17">CCUG 52537</strain>
    </source>
</reference>
<keyword evidence="7" id="KW-0406">Ion transport</keyword>
<keyword evidence="4" id="KW-0410">Iron transport</keyword>
<evidence type="ECO:0000256" key="8">
    <source>
        <dbReference type="ARBA" id="ARBA00023077"/>
    </source>
</evidence>
<proteinExistence type="inferred from homology"/>
<protein>
    <submittedName>
        <fullName evidence="16">TonB-dependent receptor</fullName>
    </submittedName>
</protein>
<name>A0ABW3C4S9_SPHXN</name>
<evidence type="ECO:0000256" key="4">
    <source>
        <dbReference type="ARBA" id="ARBA00022496"/>
    </source>
</evidence>
<evidence type="ECO:0000313" key="17">
    <source>
        <dbReference type="Proteomes" id="UP001597124"/>
    </source>
</evidence>
<evidence type="ECO:0000259" key="15">
    <source>
        <dbReference type="Pfam" id="PF07715"/>
    </source>
</evidence>
<evidence type="ECO:0000256" key="11">
    <source>
        <dbReference type="PROSITE-ProRule" id="PRU01360"/>
    </source>
</evidence>
<evidence type="ECO:0000256" key="3">
    <source>
        <dbReference type="ARBA" id="ARBA00022452"/>
    </source>
</evidence>
<keyword evidence="5 11" id="KW-0812">Transmembrane</keyword>
<dbReference type="InterPro" id="IPR039426">
    <property type="entry name" value="TonB-dep_rcpt-like"/>
</dbReference>
<keyword evidence="3 11" id="KW-1134">Transmembrane beta strand</keyword>
<feature type="domain" description="TonB-dependent receptor plug" evidence="15">
    <location>
        <begin position="56"/>
        <end position="163"/>
    </location>
</feature>
<evidence type="ECO:0000313" key="16">
    <source>
        <dbReference type="EMBL" id="MFD0849395.1"/>
    </source>
</evidence>
<comment type="caution">
    <text evidence="16">The sequence shown here is derived from an EMBL/GenBank/DDBJ whole genome shotgun (WGS) entry which is preliminary data.</text>
</comment>
<evidence type="ECO:0000256" key="9">
    <source>
        <dbReference type="ARBA" id="ARBA00023136"/>
    </source>
</evidence>
<keyword evidence="13" id="KW-0732">Signal</keyword>
<dbReference type="Proteomes" id="UP001597124">
    <property type="component" value="Unassembled WGS sequence"/>
</dbReference>
<keyword evidence="17" id="KW-1185">Reference proteome</keyword>
<evidence type="ECO:0000256" key="1">
    <source>
        <dbReference type="ARBA" id="ARBA00004571"/>
    </source>
</evidence>
<evidence type="ECO:0000256" key="10">
    <source>
        <dbReference type="ARBA" id="ARBA00023237"/>
    </source>
</evidence>
<dbReference type="InterPro" id="IPR012910">
    <property type="entry name" value="Plug_dom"/>
</dbReference>
<dbReference type="Pfam" id="PF00593">
    <property type="entry name" value="TonB_dep_Rec_b-barrel"/>
    <property type="match status" value="1"/>
</dbReference>
<keyword evidence="6" id="KW-0408">Iron</keyword>
<keyword evidence="9 11" id="KW-0472">Membrane</keyword>
<organism evidence="16 17">
    <name type="scientific">Sphingosinicella xenopeptidilytica</name>
    <dbReference type="NCBI Taxonomy" id="364098"/>
    <lineage>
        <taxon>Bacteria</taxon>
        <taxon>Pseudomonadati</taxon>
        <taxon>Pseudomonadota</taxon>
        <taxon>Alphaproteobacteria</taxon>
        <taxon>Sphingomonadales</taxon>
        <taxon>Sphingosinicellaceae</taxon>
        <taxon>Sphingosinicella</taxon>
    </lineage>
</organism>
<dbReference type="Gene3D" id="2.40.170.20">
    <property type="entry name" value="TonB-dependent receptor, beta-barrel domain"/>
    <property type="match status" value="1"/>
</dbReference>
<comment type="similarity">
    <text evidence="11 12">Belongs to the TonB-dependent receptor family.</text>
</comment>
<accession>A0ABW3C4S9</accession>
<dbReference type="PANTHER" id="PTHR32552">
    <property type="entry name" value="FERRICHROME IRON RECEPTOR-RELATED"/>
    <property type="match status" value="1"/>
</dbReference>
<keyword evidence="16" id="KW-0675">Receptor</keyword>
<dbReference type="EMBL" id="JBHTIK010000008">
    <property type="protein sequence ID" value="MFD0849395.1"/>
    <property type="molecule type" value="Genomic_DNA"/>
</dbReference>